<organism evidence="1 2">
    <name type="scientific">Streptomyces cacaoi</name>
    <dbReference type="NCBI Taxonomy" id="1898"/>
    <lineage>
        <taxon>Bacteria</taxon>
        <taxon>Bacillati</taxon>
        <taxon>Actinomycetota</taxon>
        <taxon>Actinomycetes</taxon>
        <taxon>Kitasatosporales</taxon>
        <taxon>Streptomycetaceae</taxon>
        <taxon>Streptomyces</taxon>
    </lineage>
</organism>
<proteinExistence type="predicted"/>
<gene>
    <name evidence="1" type="ORF">SCA03_24020</name>
</gene>
<dbReference type="Proteomes" id="UP000319210">
    <property type="component" value="Unassembled WGS sequence"/>
</dbReference>
<dbReference type="EMBL" id="BJMM01000009">
    <property type="protein sequence ID" value="GEB49851.1"/>
    <property type="molecule type" value="Genomic_DNA"/>
</dbReference>
<comment type="caution">
    <text evidence="1">The sequence shown here is derived from an EMBL/GenBank/DDBJ whole genome shotgun (WGS) entry which is preliminary data.</text>
</comment>
<sequence length="65" mass="6380">MPVEWPVPAVAVAAVPAPGGAVAVETVAAGCAVAVVAEVLAVVEAVVEAVVKVVNSRRGSGCSRW</sequence>
<evidence type="ECO:0000313" key="1">
    <source>
        <dbReference type="EMBL" id="GEB49851.1"/>
    </source>
</evidence>
<keyword evidence="2" id="KW-1185">Reference proteome</keyword>
<accession>A0A4Y3QX89</accession>
<reference evidence="1 2" key="1">
    <citation type="submission" date="2019-06" db="EMBL/GenBank/DDBJ databases">
        <title>Whole genome shotgun sequence of Streptomyces cacaoi subsp. cacaoi NBRC 12748.</title>
        <authorList>
            <person name="Hosoyama A."/>
            <person name="Uohara A."/>
            <person name="Ohji S."/>
            <person name="Ichikawa N."/>
        </authorList>
    </citation>
    <scope>NUCLEOTIDE SEQUENCE [LARGE SCALE GENOMIC DNA]</scope>
    <source>
        <strain evidence="1 2">NBRC 12748</strain>
    </source>
</reference>
<dbReference type="AlphaFoldDB" id="A0A4Y3QX89"/>
<protein>
    <submittedName>
        <fullName evidence="1">Uncharacterized protein</fullName>
    </submittedName>
</protein>
<name>A0A4Y3QX89_STRCI</name>
<evidence type="ECO:0000313" key="2">
    <source>
        <dbReference type="Proteomes" id="UP000319210"/>
    </source>
</evidence>